<proteinExistence type="predicted"/>
<gene>
    <name evidence="2" type="ORF">Taro_006827</name>
</gene>
<reference evidence="2" key="1">
    <citation type="submission" date="2017-07" db="EMBL/GenBank/DDBJ databases">
        <title>Taro Niue Genome Assembly and Annotation.</title>
        <authorList>
            <person name="Atibalentja N."/>
            <person name="Keating K."/>
            <person name="Fields C.J."/>
        </authorList>
    </citation>
    <scope>NUCLEOTIDE SEQUENCE</scope>
    <source>
        <strain evidence="2">Niue_2</strain>
        <tissue evidence="2">Leaf</tissue>
    </source>
</reference>
<evidence type="ECO:0000313" key="2">
    <source>
        <dbReference type="EMBL" id="MQL74469.1"/>
    </source>
</evidence>
<evidence type="ECO:0000313" key="3">
    <source>
        <dbReference type="Proteomes" id="UP000652761"/>
    </source>
</evidence>
<protein>
    <submittedName>
        <fullName evidence="2">Uncharacterized protein</fullName>
    </submittedName>
</protein>
<feature type="region of interest" description="Disordered" evidence="1">
    <location>
        <begin position="1"/>
        <end position="59"/>
    </location>
</feature>
<keyword evidence="3" id="KW-1185">Reference proteome</keyword>
<organism evidence="2 3">
    <name type="scientific">Colocasia esculenta</name>
    <name type="common">Wild taro</name>
    <name type="synonym">Arum esculentum</name>
    <dbReference type="NCBI Taxonomy" id="4460"/>
    <lineage>
        <taxon>Eukaryota</taxon>
        <taxon>Viridiplantae</taxon>
        <taxon>Streptophyta</taxon>
        <taxon>Embryophyta</taxon>
        <taxon>Tracheophyta</taxon>
        <taxon>Spermatophyta</taxon>
        <taxon>Magnoliopsida</taxon>
        <taxon>Liliopsida</taxon>
        <taxon>Araceae</taxon>
        <taxon>Aroideae</taxon>
        <taxon>Colocasieae</taxon>
        <taxon>Colocasia</taxon>
    </lineage>
</organism>
<feature type="compositionally biased region" description="Polar residues" evidence="1">
    <location>
        <begin position="1"/>
        <end position="11"/>
    </location>
</feature>
<feature type="compositionally biased region" description="Basic and acidic residues" evidence="1">
    <location>
        <begin position="17"/>
        <end position="45"/>
    </location>
</feature>
<dbReference type="AlphaFoldDB" id="A0A843U1Z1"/>
<evidence type="ECO:0000256" key="1">
    <source>
        <dbReference type="SAM" id="MobiDB-lite"/>
    </source>
</evidence>
<comment type="caution">
    <text evidence="2">The sequence shown here is derived from an EMBL/GenBank/DDBJ whole genome shotgun (WGS) entry which is preliminary data.</text>
</comment>
<dbReference type="EMBL" id="NMUH01000209">
    <property type="protein sequence ID" value="MQL74469.1"/>
    <property type="molecule type" value="Genomic_DNA"/>
</dbReference>
<name>A0A843U1Z1_COLES</name>
<accession>A0A843U1Z1</accession>
<dbReference type="Proteomes" id="UP000652761">
    <property type="component" value="Unassembled WGS sequence"/>
</dbReference>
<sequence length="59" mass="6441">MEKQKMLSTNHEGLPIHSDREGAPPEGEEKRGTKEKGEGVADRGLKPSAPKTQWGDASR</sequence>